<dbReference type="Pfam" id="PF00912">
    <property type="entry name" value="Transgly"/>
    <property type="match status" value="1"/>
</dbReference>
<evidence type="ECO:0000256" key="12">
    <source>
        <dbReference type="ARBA" id="ARBA00022984"/>
    </source>
</evidence>
<reference evidence="22" key="2">
    <citation type="journal article" date="2021" name="PeerJ">
        <title>Extensive microbial diversity within the chicken gut microbiome revealed by metagenomics and culture.</title>
        <authorList>
            <person name="Gilroy R."/>
            <person name="Ravi A."/>
            <person name="Getino M."/>
            <person name="Pursley I."/>
            <person name="Horton D.L."/>
            <person name="Alikhan N.F."/>
            <person name="Baker D."/>
            <person name="Gharbi K."/>
            <person name="Hall N."/>
            <person name="Watson M."/>
            <person name="Adriaenssens E.M."/>
            <person name="Foster-Nyarko E."/>
            <person name="Jarju S."/>
            <person name="Secka A."/>
            <person name="Antonio M."/>
            <person name="Oren A."/>
            <person name="Chaudhuri R.R."/>
            <person name="La Ragione R."/>
            <person name="Hildebrand F."/>
            <person name="Pallen M.J."/>
        </authorList>
    </citation>
    <scope>NUCLEOTIDE SEQUENCE</scope>
    <source>
        <strain evidence="22">B3-4054</strain>
    </source>
</reference>
<evidence type="ECO:0000256" key="15">
    <source>
        <dbReference type="ARBA" id="ARBA00023268"/>
    </source>
</evidence>
<evidence type="ECO:0000259" key="21">
    <source>
        <dbReference type="Pfam" id="PF00912"/>
    </source>
</evidence>
<evidence type="ECO:0000256" key="10">
    <source>
        <dbReference type="ARBA" id="ARBA00022801"/>
    </source>
</evidence>
<dbReference type="Proteomes" id="UP000823616">
    <property type="component" value="Unassembled WGS sequence"/>
</dbReference>
<evidence type="ECO:0000256" key="6">
    <source>
        <dbReference type="ARBA" id="ARBA00022670"/>
    </source>
</evidence>
<dbReference type="GO" id="GO:0008955">
    <property type="term" value="F:peptidoglycan glycosyltransferase activity"/>
    <property type="evidence" value="ECO:0007669"/>
    <property type="project" value="UniProtKB-EC"/>
</dbReference>
<keyword evidence="10" id="KW-0378">Hydrolase</keyword>
<evidence type="ECO:0000313" key="22">
    <source>
        <dbReference type="EMBL" id="MBO8451209.1"/>
    </source>
</evidence>
<dbReference type="GO" id="GO:0004180">
    <property type="term" value="F:carboxypeptidase activity"/>
    <property type="evidence" value="ECO:0007669"/>
    <property type="project" value="UniProtKB-KW"/>
</dbReference>
<evidence type="ECO:0000256" key="5">
    <source>
        <dbReference type="ARBA" id="ARBA00022645"/>
    </source>
</evidence>
<evidence type="ECO:0000256" key="18">
    <source>
        <dbReference type="ARBA" id="ARBA00049902"/>
    </source>
</evidence>
<proteinExistence type="inferred from homology"/>
<dbReference type="Gene3D" id="1.10.3810.10">
    <property type="entry name" value="Biosynthetic peptidoglycan transglycosylase-like"/>
    <property type="match status" value="1"/>
</dbReference>
<dbReference type="InterPro" id="IPR001460">
    <property type="entry name" value="PCN-bd_Tpept"/>
</dbReference>
<comment type="pathway">
    <text evidence="2">Cell wall biogenesis; peptidoglycan biosynthesis.</text>
</comment>
<dbReference type="GO" id="GO:0009252">
    <property type="term" value="P:peptidoglycan biosynthetic process"/>
    <property type="evidence" value="ECO:0007669"/>
    <property type="project" value="UniProtKB-KW"/>
</dbReference>
<comment type="similarity">
    <text evidence="4">In the N-terminal section; belongs to the glycosyltransferase 51 family.</text>
</comment>
<dbReference type="InterPro" id="IPR012338">
    <property type="entry name" value="Beta-lactam/transpept-like"/>
</dbReference>
<evidence type="ECO:0000256" key="16">
    <source>
        <dbReference type="ARBA" id="ARBA00023316"/>
    </source>
</evidence>
<keyword evidence="13" id="KW-1133">Transmembrane helix</keyword>
<dbReference type="GO" id="GO:0008360">
    <property type="term" value="P:regulation of cell shape"/>
    <property type="evidence" value="ECO:0007669"/>
    <property type="project" value="UniProtKB-KW"/>
</dbReference>
<dbReference type="AlphaFoldDB" id="A0A9D9EVU6"/>
<evidence type="ECO:0000256" key="13">
    <source>
        <dbReference type="ARBA" id="ARBA00022989"/>
    </source>
</evidence>
<feature type="domain" description="Glycosyl transferase family 51" evidence="21">
    <location>
        <begin position="59"/>
        <end position="234"/>
    </location>
</feature>
<evidence type="ECO:0000256" key="9">
    <source>
        <dbReference type="ARBA" id="ARBA00022692"/>
    </source>
</evidence>
<keyword evidence="7" id="KW-0328">Glycosyltransferase</keyword>
<evidence type="ECO:0000256" key="14">
    <source>
        <dbReference type="ARBA" id="ARBA00023136"/>
    </source>
</evidence>
<keyword evidence="12" id="KW-0573">Peptidoglycan synthesis</keyword>
<protein>
    <recommendedName>
        <fullName evidence="17">peptidoglycan glycosyltransferase</fullName>
        <ecNumber evidence="17">2.4.99.28</ecNumber>
    </recommendedName>
</protein>
<dbReference type="InterPro" id="IPR001264">
    <property type="entry name" value="Glyco_trans_51"/>
</dbReference>
<dbReference type="SUPFAM" id="SSF56601">
    <property type="entry name" value="beta-lactamase/transpeptidase-like"/>
    <property type="match status" value="1"/>
</dbReference>
<keyword evidence="6" id="KW-0645">Protease</keyword>
<feature type="domain" description="Penicillin-binding protein transpeptidase" evidence="20">
    <location>
        <begin position="415"/>
        <end position="690"/>
    </location>
</feature>
<feature type="compositionally biased region" description="Polar residues" evidence="19">
    <location>
        <begin position="837"/>
        <end position="852"/>
    </location>
</feature>
<evidence type="ECO:0000313" key="23">
    <source>
        <dbReference type="Proteomes" id="UP000823616"/>
    </source>
</evidence>
<dbReference type="SUPFAM" id="SSF53955">
    <property type="entry name" value="Lysozyme-like"/>
    <property type="match status" value="1"/>
</dbReference>
<dbReference type="GO" id="GO:0071555">
    <property type="term" value="P:cell wall organization"/>
    <property type="evidence" value="ECO:0007669"/>
    <property type="project" value="UniProtKB-KW"/>
</dbReference>
<dbReference type="PANTHER" id="PTHR32282">
    <property type="entry name" value="BINDING PROTEIN TRANSPEPTIDASE, PUTATIVE-RELATED"/>
    <property type="match status" value="1"/>
</dbReference>
<evidence type="ECO:0000256" key="7">
    <source>
        <dbReference type="ARBA" id="ARBA00022676"/>
    </source>
</evidence>
<keyword evidence="9" id="KW-0812">Transmembrane</keyword>
<dbReference type="InterPro" id="IPR036950">
    <property type="entry name" value="PBP_transglycosylase"/>
</dbReference>
<dbReference type="GO" id="GO:0030288">
    <property type="term" value="C:outer membrane-bounded periplasmic space"/>
    <property type="evidence" value="ECO:0007669"/>
    <property type="project" value="TreeGrafter"/>
</dbReference>
<dbReference type="GO" id="GO:0008658">
    <property type="term" value="F:penicillin binding"/>
    <property type="evidence" value="ECO:0007669"/>
    <property type="project" value="InterPro"/>
</dbReference>
<evidence type="ECO:0000256" key="8">
    <source>
        <dbReference type="ARBA" id="ARBA00022679"/>
    </source>
</evidence>
<keyword evidence="15" id="KW-0511">Multifunctional enzyme</keyword>
<gene>
    <name evidence="22" type="ORF">IAA96_08925</name>
</gene>
<dbReference type="GO" id="GO:0016020">
    <property type="term" value="C:membrane"/>
    <property type="evidence" value="ECO:0007669"/>
    <property type="project" value="UniProtKB-SubCell"/>
</dbReference>
<evidence type="ECO:0000256" key="2">
    <source>
        <dbReference type="ARBA" id="ARBA00004752"/>
    </source>
</evidence>
<feature type="compositionally biased region" description="Basic and acidic residues" evidence="19">
    <location>
        <begin position="882"/>
        <end position="906"/>
    </location>
</feature>
<dbReference type="EMBL" id="JADIMS010000165">
    <property type="protein sequence ID" value="MBO8451209.1"/>
    <property type="molecule type" value="Genomic_DNA"/>
</dbReference>
<evidence type="ECO:0000256" key="4">
    <source>
        <dbReference type="ARBA" id="ARBA00007739"/>
    </source>
</evidence>
<evidence type="ECO:0000256" key="3">
    <source>
        <dbReference type="ARBA" id="ARBA00007090"/>
    </source>
</evidence>
<reference evidence="22" key="1">
    <citation type="submission" date="2020-10" db="EMBL/GenBank/DDBJ databases">
        <authorList>
            <person name="Gilroy R."/>
        </authorList>
    </citation>
    <scope>NUCLEOTIDE SEQUENCE</scope>
    <source>
        <strain evidence="22">B3-4054</strain>
    </source>
</reference>
<accession>A0A9D9EVU6</accession>
<keyword evidence="11" id="KW-0133">Cell shape</keyword>
<dbReference type="Gene3D" id="3.40.710.10">
    <property type="entry name" value="DD-peptidase/beta-lactamase superfamily"/>
    <property type="match status" value="2"/>
</dbReference>
<organism evidence="22 23">
    <name type="scientific">Candidatus Avitreponema avistercoris</name>
    <dbReference type="NCBI Taxonomy" id="2840705"/>
    <lineage>
        <taxon>Bacteria</taxon>
        <taxon>Pseudomonadati</taxon>
        <taxon>Spirochaetota</taxon>
        <taxon>Spirochaetia</taxon>
        <taxon>Spirochaetales</taxon>
        <taxon>Candidatus Avitreponema</taxon>
    </lineage>
</organism>
<comment type="subcellular location">
    <subcellularLocation>
        <location evidence="1">Membrane</location>
    </subcellularLocation>
</comment>
<evidence type="ECO:0000256" key="17">
    <source>
        <dbReference type="ARBA" id="ARBA00044770"/>
    </source>
</evidence>
<dbReference type="InterPro" id="IPR023346">
    <property type="entry name" value="Lysozyme-like_dom_sf"/>
</dbReference>
<comment type="catalytic activity">
    <reaction evidence="18">
        <text>[GlcNAc-(1-&gt;4)-Mur2Ac(oyl-L-Ala-gamma-D-Glu-L-Lys-D-Ala-D-Ala)](n)-di-trans,octa-cis-undecaprenyl diphosphate + beta-D-GlcNAc-(1-&gt;4)-Mur2Ac(oyl-L-Ala-gamma-D-Glu-L-Lys-D-Ala-D-Ala)-di-trans,octa-cis-undecaprenyl diphosphate = [GlcNAc-(1-&gt;4)-Mur2Ac(oyl-L-Ala-gamma-D-Glu-L-Lys-D-Ala-D-Ala)](n+1)-di-trans,octa-cis-undecaprenyl diphosphate + di-trans,octa-cis-undecaprenyl diphosphate + H(+)</text>
        <dbReference type="Rhea" id="RHEA:23708"/>
        <dbReference type="Rhea" id="RHEA-COMP:9602"/>
        <dbReference type="Rhea" id="RHEA-COMP:9603"/>
        <dbReference type="ChEBI" id="CHEBI:15378"/>
        <dbReference type="ChEBI" id="CHEBI:58405"/>
        <dbReference type="ChEBI" id="CHEBI:60033"/>
        <dbReference type="ChEBI" id="CHEBI:78435"/>
        <dbReference type="EC" id="2.4.99.28"/>
    </reaction>
</comment>
<comment type="similarity">
    <text evidence="3">In the C-terminal section; belongs to the transpeptidase family.</text>
</comment>
<evidence type="ECO:0000259" key="20">
    <source>
        <dbReference type="Pfam" id="PF00905"/>
    </source>
</evidence>
<evidence type="ECO:0000256" key="1">
    <source>
        <dbReference type="ARBA" id="ARBA00004370"/>
    </source>
</evidence>
<dbReference type="NCBIfam" id="TIGR02074">
    <property type="entry name" value="PBP_1a_fam"/>
    <property type="match status" value="1"/>
</dbReference>
<dbReference type="InterPro" id="IPR050396">
    <property type="entry name" value="Glycosyltr_51/Transpeptidase"/>
</dbReference>
<name>A0A9D9EVU6_9SPIR</name>
<feature type="compositionally biased region" description="Low complexity" evidence="19">
    <location>
        <begin position="868"/>
        <end position="879"/>
    </location>
</feature>
<sequence length="951" mass="105648">MAKKHGKLTAAFGIVLLLGAVTAGAALGLSLAATVNLKNTENFTGFNPDLPTRILDIHGELITEFASEEKREIITLDQLPDHMIEALLTREDQVFYEHPGFSLKAIARAFFGVITGRSLGGGSTITQQLAGTLYLDRSERSITRKIKELWWALQLERRYSKNEILELYLNKMYFGGGTYGVNAASRFYFGHPATEITPAEAAILVIQLSNPAYYNPFNHPNRAMDRQREVLRQMVELGYLDEKTARDSFDDYWATFDYTRTASSVWLNRDDKARWFSEYVRRQLEQMMYGTMDIYSGGYTVHTTLDLAHQRAADEVMAEYLEIANRRFQETSSSRFDQGDKYAEITEMLALVFDFPQLAVSAERLHVKTLARYRDVINPVTDIASLLCGLDTLKTAANISNAASQRDQARSTVEGALVTLENDSGYITALVGGSQFNEANQVIRATQARVQPGSSFKPLVYSAAIDTRKYTAGTMMNDTPVVFYNEDGKPYTPLNFRGEWKGTVLLWEALATSMNVPTVRLLDGIGFDAAINRAAALLGYTDKEEIEQVFPRVYSMALGVISVSPIQMAKAYATFANQGKEVTPIAIRSVEDRHGRLIIDAEKELRLEQKRKGAAIQIVSPQNAYIMTSLLQNTLTSGTLGGVYWSGQMSYRDESGNRYRIPAAGKTGTTQNWRDAWTVGFTPYYTTAVWFGFDRPGYSLGLRSTGATLAAPAWGKYMDRIHEGLPYRDFVKPQTGLVEATVCRKSGLLRTDECDEGGITLPYLEGTQPTQYCEYHANRAVLERTAVNRLQNEAWLTGTKPQTIQEGTLLVDPGIFDDPEPSRSAQARLRRAGRTRPASSSVRRAGTRRTNSAAQNTAAQAEEEEKAQQTQQTQQTPADADAENRKAEQTADRRENASGPQRRETAEETAPEAEAAGQQDMEQDAGQTGAETETGDTPAVPDRPAFNPLLE</sequence>
<dbReference type="GO" id="GO:0006508">
    <property type="term" value="P:proteolysis"/>
    <property type="evidence" value="ECO:0007669"/>
    <property type="project" value="UniProtKB-KW"/>
</dbReference>
<dbReference type="PANTHER" id="PTHR32282:SF27">
    <property type="entry name" value="PENICILLIN-BINDING PROTEIN 1A"/>
    <property type="match status" value="1"/>
</dbReference>
<evidence type="ECO:0000256" key="11">
    <source>
        <dbReference type="ARBA" id="ARBA00022960"/>
    </source>
</evidence>
<keyword evidence="8" id="KW-0808">Transferase</keyword>
<dbReference type="EC" id="2.4.99.28" evidence="17"/>
<dbReference type="Pfam" id="PF00905">
    <property type="entry name" value="Transpeptidase"/>
    <property type="match status" value="1"/>
</dbReference>
<comment type="caution">
    <text evidence="22">The sequence shown here is derived from an EMBL/GenBank/DDBJ whole genome shotgun (WGS) entry which is preliminary data.</text>
</comment>
<keyword evidence="5" id="KW-0121">Carboxypeptidase</keyword>
<evidence type="ECO:0000256" key="19">
    <source>
        <dbReference type="SAM" id="MobiDB-lite"/>
    </source>
</evidence>
<keyword evidence="14" id="KW-0472">Membrane</keyword>
<feature type="region of interest" description="Disordered" evidence="19">
    <location>
        <begin position="811"/>
        <end position="951"/>
    </location>
</feature>
<keyword evidence="16" id="KW-0961">Cell wall biogenesis/degradation</keyword>